<proteinExistence type="predicted"/>
<dbReference type="Pfam" id="PF08713">
    <property type="entry name" value="DNA_alkylation"/>
    <property type="match status" value="1"/>
</dbReference>
<dbReference type="SUPFAM" id="SSF48371">
    <property type="entry name" value="ARM repeat"/>
    <property type="match status" value="1"/>
</dbReference>
<dbReference type="InterPro" id="IPR016024">
    <property type="entry name" value="ARM-type_fold"/>
</dbReference>
<organism evidence="1 2">
    <name type="scientific">Bdellovibrio bacteriovorus</name>
    <dbReference type="NCBI Taxonomy" id="959"/>
    <lineage>
        <taxon>Bacteria</taxon>
        <taxon>Pseudomonadati</taxon>
        <taxon>Bdellovibrionota</taxon>
        <taxon>Bdellovibrionia</taxon>
        <taxon>Bdellovibrionales</taxon>
        <taxon>Pseudobdellovibrionaceae</taxon>
        <taxon>Bdellovibrio</taxon>
    </lineage>
</organism>
<dbReference type="Gene3D" id="1.25.40.290">
    <property type="entry name" value="ARM repeat domains"/>
    <property type="match status" value="1"/>
</dbReference>
<evidence type="ECO:0000313" key="1">
    <source>
        <dbReference type="EMBL" id="ASD64256.1"/>
    </source>
</evidence>
<protein>
    <submittedName>
        <fullName evidence="1">DNA alkylation repair protein</fullName>
    </submittedName>
</protein>
<gene>
    <name evidence="1" type="ORF">B9G79_12110</name>
</gene>
<dbReference type="AlphaFoldDB" id="A0A1Z3N9X6"/>
<accession>A0A1Z3N9X6</accession>
<dbReference type="OrthoDB" id="5289253at2"/>
<evidence type="ECO:0000313" key="2">
    <source>
        <dbReference type="Proteomes" id="UP000197003"/>
    </source>
</evidence>
<sequence>MPQKKTAENESAFKNWINEALVRRMAEHVQYHHPAFDSMSFQKLSRELSALEMKPRVQLIRGRLQSHLPEDYTKALNILLKAVTKPKPGVEPLAGFDLWAFTEFVQAYGLEHFDESMKGLHTLTQKFTAEWAVRPFLIHRQEETLKQLMAWTRDESHHVRRWVSEGSRPRLPWGELLREFIKDPAPTLKLLEELKYDEELYVRKSVANHLNDITKTHPEVVIKTLKRWQKESPKEHKAKIDWITRHALRTQVKAGNPEALKLLGYHTEATVKLHDLTLKPKTVKTGGHLEMSFALTSSKDATVVVDYAIHYKKANGTNSAKVFKLANKELKAKKRMEFTKKHSFRPVTTRVLYPGSHVVEIFVNGKSLGKATFLLKD</sequence>
<dbReference type="InterPro" id="IPR014825">
    <property type="entry name" value="DNA_alkylation"/>
</dbReference>
<reference evidence="1 2" key="1">
    <citation type="submission" date="2017-04" db="EMBL/GenBank/DDBJ databases">
        <title>Whole genome sequence of Bdellovibrio bacteriovorus strain SSB218315.</title>
        <authorList>
            <person name="Oyedara O."/>
            <person name="Rodriguez-Perez M.A."/>
        </authorList>
    </citation>
    <scope>NUCLEOTIDE SEQUENCE [LARGE SCALE GENOMIC DNA]</scope>
    <source>
        <strain evidence="1 2">SSB218315</strain>
    </source>
</reference>
<name>A0A1Z3N9X6_BDEBC</name>
<dbReference type="RefSeq" id="WP_088565735.1">
    <property type="nucleotide sequence ID" value="NZ_CP020946.1"/>
</dbReference>
<dbReference type="EMBL" id="CP020946">
    <property type="protein sequence ID" value="ASD64256.1"/>
    <property type="molecule type" value="Genomic_DNA"/>
</dbReference>
<dbReference type="Proteomes" id="UP000197003">
    <property type="component" value="Chromosome"/>
</dbReference>